<comment type="caution">
    <text evidence="4">The sequence shown here is derived from an EMBL/GenBank/DDBJ whole genome shotgun (WGS) entry which is preliminary data.</text>
</comment>
<dbReference type="Gene3D" id="3.10.580.10">
    <property type="entry name" value="CBS-domain"/>
    <property type="match status" value="1"/>
</dbReference>
<sequence>MVTVSQLMTKQLVTVPVGTSAADAARVMNERHVGSVFIEQDDRVVGIVTESDIVRKVVGENKPVHYVPVESIMSTPVISLDERRSITEAADLMQHHHTRHLGVLKSGAIVGVLSVRDLLQPVSVDEF</sequence>
<dbReference type="InterPro" id="IPR051257">
    <property type="entry name" value="Diverse_CBS-Domain"/>
</dbReference>
<evidence type="ECO:0000313" key="5">
    <source>
        <dbReference type="Proteomes" id="UP000675880"/>
    </source>
</evidence>
<reference evidence="4 5" key="1">
    <citation type="submission" date="2021-02" db="EMBL/GenBank/DDBJ databases">
        <authorList>
            <person name="Han P."/>
        </authorList>
    </citation>
    <scope>NUCLEOTIDE SEQUENCE [LARGE SCALE GENOMIC DNA]</scope>
    <source>
        <strain evidence="4">Candidatus Nitrospira sp. ZN2</strain>
    </source>
</reference>
<dbReference type="PANTHER" id="PTHR43080:SF2">
    <property type="entry name" value="CBS DOMAIN-CONTAINING PROTEIN"/>
    <property type="match status" value="1"/>
</dbReference>
<dbReference type="PANTHER" id="PTHR43080">
    <property type="entry name" value="CBS DOMAIN-CONTAINING PROTEIN CBSX3, MITOCHONDRIAL"/>
    <property type="match status" value="1"/>
</dbReference>
<proteinExistence type="predicted"/>
<dbReference type="InterPro" id="IPR046342">
    <property type="entry name" value="CBS_dom_sf"/>
</dbReference>
<evidence type="ECO:0000313" key="4">
    <source>
        <dbReference type="EMBL" id="CAE6774556.1"/>
    </source>
</evidence>
<evidence type="ECO:0000256" key="2">
    <source>
        <dbReference type="PROSITE-ProRule" id="PRU00703"/>
    </source>
</evidence>
<dbReference type="InterPro" id="IPR000644">
    <property type="entry name" value="CBS_dom"/>
</dbReference>
<dbReference type="RefSeq" id="WP_213043265.1">
    <property type="nucleotide sequence ID" value="NZ_CAJNBJ010000017.1"/>
</dbReference>
<dbReference type="Proteomes" id="UP000675880">
    <property type="component" value="Unassembled WGS sequence"/>
</dbReference>
<dbReference type="EMBL" id="CAJNBJ010000017">
    <property type="protein sequence ID" value="CAE6774556.1"/>
    <property type="molecule type" value="Genomic_DNA"/>
</dbReference>
<keyword evidence="1 2" id="KW-0129">CBS domain</keyword>
<dbReference type="PROSITE" id="PS51371">
    <property type="entry name" value="CBS"/>
    <property type="match status" value="2"/>
</dbReference>
<name>A0ABM8RVU7_9BACT</name>
<accession>A0ABM8RVU7</accession>
<evidence type="ECO:0000256" key="1">
    <source>
        <dbReference type="ARBA" id="ARBA00023122"/>
    </source>
</evidence>
<organism evidence="4 5">
    <name type="scientific">Nitrospira defluvii</name>
    <dbReference type="NCBI Taxonomy" id="330214"/>
    <lineage>
        <taxon>Bacteria</taxon>
        <taxon>Pseudomonadati</taxon>
        <taxon>Nitrospirota</taxon>
        <taxon>Nitrospiria</taxon>
        <taxon>Nitrospirales</taxon>
        <taxon>Nitrospiraceae</taxon>
        <taxon>Nitrospira</taxon>
    </lineage>
</organism>
<evidence type="ECO:0000259" key="3">
    <source>
        <dbReference type="PROSITE" id="PS51371"/>
    </source>
</evidence>
<keyword evidence="5" id="KW-1185">Reference proteome</keyword>
<dbReference type="Pfam" id="PF00571">
    <property type="entry name" value="CBS"/>
    <property type="match status" value="2"/>
</dbReference>
<gene>
    <name evidence="4" type="ORF">NSPZN2_40454</name>
</gene>
<protein>
    <submittedName>
        <fullName evidence="4">Signal transduction protein</fullName>
    </submittedName>
</protein>
<dbReference type="SUPFAM" id="SSF54631">
    <property type="entry name" value="CBS-domain pair"/>
    <property type="match status" value="1"/>
</dbReference>
<feature type="domain" description="CBS" evidence="3">
    <location>
        <begin position="8"/>
        <end position="64"/>
    </location>
</feature>
<feature type="domain" description="CBS" evidence="3">
    <location>
        <begin position="73"/>
        <end position="127"/>
    </location>
</feature>
<dbReference type="SMART" id="SM00116">
    <property type="entry name" value="CBS"/>
    <property type="match status" value="2"/>
</dbReference>